<evidence type="ECO:0000259" key="1">
    <source>
        <dbReference type="Pfam" id="PF13986"/>
    </source>
</evidence>
<protein>
    <recommendedName>
        <fullName evidence="1">DUF4224 domain-containing protein</fullName>
    </recommendedName>
</protein>
<dbReference type="InterPro" id="IPR025319">
    <property type="entry name" value="DUF4224"/>
</dbReference>
<evidence type="ECO:0000313" key="2">
    <source>
        <dbReference type="EMBL" id="CAB3800456.1"/>
    </source>
</evidence>
<organism evidence="2 3">
    <name type="scientific">Paraburkholderia ultramafica</name>
    <dbReference type="NCBI Taxonomy" id="1544867"/>
    <lineage>
        <taxon>Bacteria</taxon>
        <taxon>Pseudomonadati</taxon>
        <taxon>Pseudomonadota</taxon>
        <taxon>Betaproteobacteria</taxon>
        <taxon>Burkholderiales</taxon>
        <taxon>Burkholderiaceae</taxon>
        <taxon>Paraburkholderia</taxon>
    </lineage>
</organism>
<keyword evidence="3" id="KW-1185">Reference proteome</keyword>
<dbReference type="RefSeq" id="WP_175152219.1">
    <property type="nucleotide sequence ID" value="NZ_CADIKK010000028.1"/>
</dbReference>
<dbReference type="EMBL" id="CADIKK010000028">
    <property type="protein sequence ID" value="CAB3800456.1"/>
    <property type="molecule type" value="Genomic_DNA"/>
</dbReference>
<name>A0A6S7BHC5_9BURK</name>
<dbReference type="Pfam" id="PF13986">
    <property type="entry name" value="DUF4224"/>
    <property type="match status" value="1"/>
</dbReference>
<feature type="domain" description="DUF4224" evidence="1">
    <location>
        <begin position="19"/>
        <end position="63"/>
    </location>
</feature>
<reference evidence="2 3" key="1">
    <citation type="submission" date="2020-04" db="EMBL/GenBank/DDBJ databases">
        <authorList>
            <person name="De Canck E."/>
        </authorList>
    </citation>
    <scope>NUCLEOTIDE SEQUENCE [LARGE SCALE GENOMIC DNA]</scope>
    <source>
        <strain evidence="2 3">LMG 28614</strain>
    </source>
</reference>
<dbReference type="Proteomes" id="UP000494365">
    <property type="component" value="Unassembled WGS sequence"/>
</dbReference>
<evidence type="ECO:0000313" key="3">
    <source>
        <dbReference type="Proteomes" id="UP000494365"/>
    </source>
</evidence>
<accession>A0A6S7BHC5</accession>
<sequence>MSQRLRSTGELKRPTDFMFLTKDELTYLTGRRQRVSQAQALRAMGIEHRIRPDGHIVVLRRHVEQLFGAEAERINAGEPVPNWSAA</sequence>
<proteinExistence type="predicted"/>
<gene>
    <name evidence="2" type="ORF">LMG28614_05179</name>
</gene>
<dbReference type="AlphaFoldDB" id="A0A6S7BHC5"/>